<keyword evidence="6" id="KW-0449">Lipoprotein</keyword>
<reference evidence="7 8" key="1">
    <citation type="journal article" date="2004" name="Environ. Microbiol.">
        <title>Phylogeny-function analysis of (meta)genomic libraries: screening for expression of ribosomal RNA genes by large-insert library fluorescent in situ hybridization (LIL-FISH).</title>
        <authorList>
            <person name="Leveau J.H."/>
            <person name="Gerards S."/>
            <person name="de Boer W."/>
            <person name="van Veen J.A."/>
        </authorList>
    </citation>
    <scope>NUCLEOTIDE SEQUENCE [LARGE SCALE GENOMIC DNA]</scope>
    <source>
        <strain evidence="7 8">Ter331</strain>
    </source>
</reference>
<sequence length="321" mass="35222">MSLRFLSLRLTSYYMDKMEMNLSQRLPETYRHAKSFVSDCRGLCEYRVFIHGAKMRHLFLKALPVLLLAVGIVTAHAQDKTRIKVGVSVGNAEQTFEVVKKVAAQEGLDIQVITFSDYLQPNEALAAGDLDANAFQHKPFLDSQIKARGYKIVPVALTITAPLGIYSKKYRNVDQLPQGASIGIQNDPSNGNRALLLLQKAGLIKLKAGVGENGVNATPLDVVSNPKKLKLVELDAAQLPRSLDDLAAASVNNDYAVKAGLSLQRDAIAVEDAKGPYANLIATRAEDKDKPWVKKLVKAYQSAQVRNFIETEFKGSLIPAF</sequence>
<evidence type="ECO:0000256" key="5">
    <source>
        <dbReference type="ARBA" id="ARBA00023139"/>
    </source>
</evidence>
<reference evidence="7 8" key="4">
    <citation type="journal article" date="2010" name="Environ. Microbiol.">
        <title>The bacterial genus Collimonas: mycophagy, weathering and other adaptive solutions to life in oligotrophic soil environments.</title>
        <authorList>
            <person name="Leveau J.H."/>
            <person name="Uroz S."/>
            <person name="de Boer W."/>
        </authorList>
    </citation>
    <scope>NUCLEOTIDE SEQUENCE [LARGE SCALE GENOMIC DNA]</scope>
    <source>
        <strain evidence="7 8">Ter331</strain>
    </source>
</reference>
<dbReference type="Proteomes" id="UP000008392">
    <property type="component" value="Chromosome"/>
</dbReference>
<dbReference type="PANTHER" id="PTHR30429">
    <property type="entry name" value="D-METHIONINE-BINDING LIPOPROTEIN METQ"/>
    <property type="match status" value="1"/>
</dbReference>
<comment type="subcellular location">
    <subcellularLocation>
        <location evidence="1">Membrane</location>
        <topology evidence="1">Lipid-anchor</topology>
    </subcellularLocation>
</comment>
<dbReference type="InterPro" id="IPR004872">
    <property type="entry name" value="Lipoprotein_NlpA"/>
</dbReference>
<keyword evidence="5" id="KW-0564">Palmitate</keyword>
<keyword evidence="3" id="KW-0732">Signal</keyword>
<dbReference type="GO" id="GO:0016020">
    <property type="term" value="C:membrane"/>
    <property type="evidence" value="ECO:0007669"/>
    <property type="project" value="UniProtKB-SubCell"/>
</dbReference>
<dbReference type="CDD" id="cd13598">
    <property type="entry name" value="PBP2_lipoprotein_IlpA_like"/>
    <property type="match status" value="1"/>
</dbReference>
<keyword evidence="8" id="KW-1185">Reference proteome</keyword>
<dbReference type="PANTHER" id="PTHR30429:SF1">
    <property type="entry name" value="D-METHIONINE-BINDING LIPOPROTEIN METQ-RELATED"/>
    <property type="match status" value="1"/>
</dbReference>
<evidence type="ECO:0000256" key="2">
    <source>
        <dbReference type="ARBA" id="ARBA00008973"/>
    </source>
</evidence>
<evidence type="ECO:0000256" key="3">
    <source>
        <dbReference type="ARBA" id="ARBA00022729"/>
    </source>
</evidence>
<dbReference type="NCBIfam" id="TIGR00363">
    <property type="entry name" value="MetQ/NlpA family lipoprotein"/>
    <property type="match status" value="1"/>
</dbReference>
<dbReference type="SUPFAM" id="SSF53850">
    <property type="entry name" value="Periplasmic binding protein-like II"/>
    <property type="match status" value="1"/>
</dbReference>
<evidence type="ECO:0000256" key="4">
    <source>
        <dbReference type="ARBA" id="ARBA00023136"/>
    </source>
</evidence>
<name>G0AF05_COLFT</name>
<evidence type="ECO:0000313" key="8">
    <source>
        <dbReference type="Proteomes" id="UP000008392"/>
    </source>
</evidence>
<dbReference type="Gene3D" id="3.40.190.10">
    <property type="entry name" value="Periplasmic binding protein-like II"/>
    <property type="match status" value="2"/>
</dbReference>
<dbReference type="KEGG" id="cfu:CFU_0698"/>
<reference evidence="7 8" key="2">
    <citation type="journal article" date="2006" name="J. Microbiol. Methods">
        <title>Genomic flank-sequencing of plasposon insertion sites for rapid identification of functional genes.</title>
        <authorList>
            <person name="Leveau J.H."/>
            <person name="Gerards S."/>
            <person name="Fritsche K."/>
            <person name="Zondag G."/>
            <person name="van Veen J.A."/>
        </authorList>
    </citation>
    <scope>NUCLEOTIDE SEQUENCE [LARGE SCALE GENOMIC DNA]</scope>
    <source>
        <strain evidence="7 8">Ter331</strain>
    </source>
</reference>
<keyword evidence="4" id="KW-0472">Membrane</keyword>
<reference evidence="8" key="6">
    <citation type="submission" date="2011-05" db="EMBL/GenBank/DDBJ databases">
        <title>Complete sequence of Collimonas fungivorans Ter331.</title>
        <authorList>
            <person name="Leveau J.H."/>
        </authorList>
    </citation>
    <scope>NUCLEOTIDE SEQUENCE [LARGE SCALE GENOMIC DNA]</scope>
    <source>
        <strain evidence="8">Ter331</strain>
    </source>
</reference>
<evidence type="ECO:0000313" key="7">
    <source>
        <dbReference type="EMBL" id="AEK60532.1"/>
    </source>
</evidence>
<evidence type="ECO:0000256" key="6">
    <source>
        <dbReference type="ARBA" id="ARBA00023288"/>
    </source>
</evidence>
<proteinExistence type="inferred from homology"/>
<dbReference type="AlphaFoldDB" id="G0AF05"/>
<reference evidence="7 8" key="3">
    <citation type="journal article" date="2008" name="FEMS Microbiol. Ecol.">
        <title>Identification and characterization of genes underlying chitinolysis in Collimonas fungivorans Ter331.</title>
        <authorList>
            <person name="Fritsche K."/>
            <person name="de Boer W."/>
            <person name="Gerards S."/>
            <person name="van den Berg M."/>
            <person name="van Veen J.A."/>
            <person name="Leveau J.H."/>
        </authorList>
    </citation>
    <scope>NUCLEOTIDE SEQUENCE [LARGE SCALE GENOMIC DNA]</scope>
    <source>
        <strain evidence="7 8">Ter331</strain>
    </source>
</reference>
<protein>
    <submittedName>
        <fullName evidence="7">Methionine ABC transporter substrate-binding protein</fullName>
    </submittedName>
</protein>
<dbReference type="STRING" id="1005048.CFU_0698"/>
<evidence type="ECO:0000256" key="1">
    <source>
        <dbReference type="ARBA" id="ARBA00004635"/>
    </source>
</evidence>
<dbReference type="EMBL" id="CP002745">
    <property type="protein sequence ID" value="AEK60532.1"/>
    <property type="molecule type" value="Genomic_DNA"/>
</dbReference>
<dbReference type="Pfam" id="PF03180">
    <property type="entry name" value="Lipoprotein_9"/>
    <property type="match status" value="1"/>
</dbReference>
<comment type="similarity">
    <text evidence="2">Belongs to the NlpA lipoprotein family.</text>
</comment>
<accession>G0AF05</accession>
<organism evidence="7 8">
    <name type="scientific">Collimonas fungivorans (strain Ter331)</name>
    <dbReference type="NCBI Taxonomy" id="1005048"/>
    <lineage>
        <taxon>Bacteria</taxon>
        <taxon>Pseudomonadati</taxon>
        <taxon>Pseudomonadota</taxon>
        <taxon>Betaproteobacteria</taxon>
        <taxon>Burkholderiales</taxon>
        <taxon>Oxalobacteraceae</taxon>
        <taxon>Collimonas</taxon>
    </lineage>
</organism>
<reference evidence="7 8" key="5">
    <citation type="journal article" date="2011" name="ISME J.">
        <title>Dual transcriptional profiling of a bacterial/fungal confrontation: Collimonas fungivorans versus Aspergillus niger.</title>
        <authorList>
            <person name="Mela F."/>
            <person name="Fritsche K."/>
            <person name="de Boer W."/>
            <person name="van Veen J.A."/>
            <person name="de Graaff L.H."/>
            <person name="van den Berg M."/>
            <person name="Leveau J.H."/>
        </authorList>
    </citation>
    <scope>NUCLEOTIDE SEQUENCE [LARGE SCALE GENOMIC DNA]</scope>
    <source>
        <strain evidence="7 8">Ter331</strain>
    </source>
</reference>
<gene>
    <name evidence="7" type="primary">metQ</name>
    <name evidence="7" type="ordered locus">CFU_0698</name>
</gene>
<dbReference type="eggNOG" id="COG1464">
    <property type="taxonomic scope" value="Bacteria"/>
</dbReference>
<dbReference type="HOGENOM" id="CLU_067080_3_0_4"/>